<sequence length="242" mass="27762">MAFKKGNIPLYFQIYLQLKQEIISGDRPPGSPVPTINELAEQTGVSHGMIRRALELLEMESLIIKKPRVGTVVRESPQKALWVPTSSLDDFRQRLELGSIRFLSDGFVDPPNRVTAHFDCRDEILQDGKIYENHFLLISSQDKSRIDLARMFVPIWRYNQVPLDQWRKAPLASAAMDVDVARIRQVTRPWFCDHYASEHLQLPDGTPIFHRTIIAYLPGDKPLGVLELLTNINAMEREIIFS</sequence>
<dbReference type="SUPFAM" id="SSF64288">
    <property type="entry name" value="Chorismate lyase-like"/>
    <property type="match status" value="1"/>
</dbReference>
<keyword evidence="2" id="KW-0238">DNA-binding</keyword>
<protein>
    <submittedName>
        <fullName evidence="5">GntR family transcriptional regulator</fullName>
    </submittedName>
</protein>
<proteinExistence type="predicted"/>
<dbReference type="CDD" id="cd07377">
    <property type="entry name" value="WHTH_GntR"/>
    <property type="match status" value="1"/>
</dbReference>
<dbReference type="Gene3D" id="3.40.1410.10">
    <property type="entry name" value="Chorismate lyase-like"/>
    <property type="match status" value="1"/>
</dbReference>
<dbReference type="Pfam" id="PF00392">
    <property type="entry name" value="GntR"/>
    <property type="match status" value="1"/>
</dbReference>
<dbReference type="PANTHER" id="PTHR44846:SF17">
    <property type="entry name" value="GNTR-FAMILY TRANSCRIPTIONAL REGULATOR"/>
    <property type="match status" value="1"/>
</dbReference>
<dbReference type="InterPro" id="IPR000524">
    <property type="entry name" value="Tscrpt_reg_HTH_GntR"/>
</dbReference>
<reference evidence="6" key="1">
    <citation type="submission" date="2016-11" db="EMBL/GenBank/DDBJ databases">
        <authorList>
            <person name="Varghese N."/>
            <person name="Submissions S."/>
        </authorList>
    </citation>
    <scope>NUCLEOTIDE SEQUENCE [LARGE SCALE GENOMIC DNA]</scope>
    <source>
        <strain evidence="6">DSM 16219</strain>
    </source>
</reference>
<evidence type="ECO:0000313" key="5">
    <source>
        <dbReference type="EMBL" id="SHJ68813.1"/>
    </source>
</evidence>
<dbReference type="PANTHER" id="PTHR44846">
    <property type="entry name" value="MANNOSYL-D-GLYCERATE TRANSPORT/METABOLISM SYSTEM REPRESSOR MNGR-RELATED"/>
    <property type="match status" value="1"/>
</dbReference>
<evidence type="ECO:0000259" key="4">
    <source>
        <dbReference type="PROSITE" id="PS50949"/>
    </source>
</evidence>
<organism evidence="5 6">
    <name type="scientific">Desulfatibacillum alkenivorans DSM 16219</name>
    <dbReference type="NCBI Taxonomy" id="1121393"/>
    <lineage>
        <taxon>Bacteria</taxon>
        <taxon>Pseudomonadati</taxon>
        <taxon>Thermodesulfobacteriota</taxon>
        <taxon>Desulfobacteria</taxon>
        <taxon>Desulfobacterales</taxon>
        <taxon>Desulfatibacillaceae</taxon>
        <taxon>Desulfatibacillum</taxon>
    </lineage>
</organism>
<feature type="domain" description="HTH gntR-type" evidence="4">
    <location>
        <begin position="8"/>
        <end position="76"/>
    </location>
</feature>
<keyword evidence="1" id="KW-0805">Transcription regulation</keyword>
<evidence type="ECO:0000313" key="6">
    <source>
        <dbReference type="Proteomes" id="UP000183994"/>
    </source>
</evidence>
<dbReference type="GO" id="GO:0003700">
    <property type="term" value="F:DNA-binding transcription factor activity"/>
    <property type="evidence" value="ECO:0007669"/>
    <property type="project" value="InterPro"/>
</dbReference>
<dbReference type="InterPro" id="IPR028978">
    <property type="entry name" value="Chorismate_lyase_/UTRA_dom_sf"/>
</dbReference>
<dbReference type="AlphaFoldDB" id="A0A1M6LCB7"/>
<dbReference type="InterPro" id="IPR036390">
    <property type="entry name" value="WH_DNA-bd_sf"/>
</dbReference>
<dbReference type="InterPro" id="IPR050679">
    <property type="entry name" value="Bact_HTH_transcr_reg"/>
</dbReference>
<dbReference type="STRING" id="1121393.SAMN02745216_02096"/>
<dbReference type="Proteomes" id="UP000183994">
    <property type="component" value="Unassembled WGS sequence"/>
</dbReference>
<dbReference type="GO" id="GO:0003677">
    <property type="term" value="F:DNA binding"/>
    <property type="evidence" value="ECO:0007669"/>
    <property type="project" value="UniProtKB-KW"/>
</dbReference>
<keyword evidence="3" id="KW-0804">Transcription</keyword>
<name>A0A1M6LCB7_9BACT</name>
<dbReference type="EMBL" id="FQZU01000010">
    <property type="protein sequence ID" value="SHJ68813.1"/>
    <property type="molecule type" value="Genomic_DNA"/>
</dbReference>
<dbReference type="GO" id="GO:0045892">
    <property type="term" value="P:negative regulation of DNA-templated transcription"/>
    <property type="evidence" value="ECO:0007669"/>
    <property type="project" value="TreeGrafter"/>
</dbReference>
<dbReference type="Gene3D" id="1.10.10.10">
    <property type="entry name" value="Winged helix-like DNA-binding domain superfamily/Winged helix DNA-binding domain"/>
    <property type="match status" value="1"/>
</dbReference>
<gene>
    <name evidence="5" type="ORF">SAMN02745216_02096</name>
</gene>
<accession>A0A1M6LCB7</accession>
<keyword evidence="6" id="KW-1185">Reference proteome</keyword>
<evidence type="ECO:0000256" key="3">
    <source>
        <dbReference type="ARBA" id="ARBA00023163"/>
    </source>
</evidence>
<dbReference type="SMART" id="SM00345">
    <property type="entry name" value="HTH_GNTR"/>
    <property type="match status" value="1"/>
</dbReference>
<evidence type="ECO:0000256" key="1">
    <source>
        <dbReference type="ARBA" id="ARBA00023015"/>
    </source>
</evidence>
<dbReference type="InterPro" id="IPR036388">
    <property type="entry name" value="WH-like_DNA-bd_sf"/>
</dbReference>
<dbReference type="PROSITE" id="PS50949">
    <property type="entry name" value="HTH_GNTR"/>
    <property type="match status" value="1"/>
</dbReference>
<dbReference type="SUPFAM" id="SSF46785">
    <property type="entry name" value="Winged helix' DNA-binding domain"/>
    <property type="match status" value="1"/>
</dbReference>
<dbReference type="OrthoDB" id="9794015at2"/>
<dbReference type="RefSeq" id="WP_073475542.1">
    <property type="nucleotide sequence ID" value="NZ_FQZU01000010.1"/>
</dbReference>
<evidence type="ECO:0000256" key="2">
    <source>
        <dbReference type="ARBA" id="ARBA00023125"/>
    </source>
</evidence>